<dbReference type="Proteomes" id="UP000464178">
    <property type="component" value="Chromosome"/>
</dbReference>
<dbReference type="AlphaFoldDB" id="A0A6P2D9B3"/>
<feature type="compositionally biased region" description="Gly residues" evidence="1">
    <location>
        <begin position="73"/>
        <end position="82"/>
    </location>
</feature>
<evidence type="ECO:0000256" key="2">
    <source>
        <dbReference type="SAM" id="SignalP"/>
    </source>
</evidence>
<dbReference type="KEGG" id="gms:SOIL9_16220"/>
<evidence type="ECO:0000313" key="4">
    <source>
        <dbReference type="Proteomes" id="UP000464178"/>
    </source>
</evidence>
<keyword evidence="4" id="KW-1185">Reference proteome</keyword>
<proteinExistence type="predicted"/>
<accession>A0A6P2D9B3</accession>
<gene>
    <name evidence="3" type="ORF">SOIL9_16220</name>
</gene>
<evidence type="ECO:0008006" key="5">
    <source>
        <dbReference type="Google" id="ProtNLM"/>
    </source>
</evidence>
<reference evidence="3 4" key="1">
    <citation type="submission" date="2019-05" db="EMBL/GenBank/DDBJ databases">
        <authorList>
            <consortium name="Science for Life Laboratories"/>
        </authorList>
    </citation>
    <scope>NUCLEOTIDE SEQUENCE [LARGE SCALE GENOMIC DNA]</scope>
    <source>
        <strain evidence="3">Soil9</strain>
    </source>
</reference>
<evidence type="ECO:0000313" key="3">
    <source>
        <dbReference type="EMBL" id="VTR96092.1"/>
    </source>
</evidence>
<dbReference type="RefSeq" id="WP_162670428.1">
    <property type="nucleotide sequence ID" value="NZ_LR593886.1"/>
</dbReference>
<feature type="signal peptide" evidence="2">
    <location>
        <begin position="1"/>
        <end position="22"/>
    </location>
</feature>
<protein>
    <recommendedName>
        <fullName evidence="5">Outer membrane protein beta-barrel domain-containing protein</fullName>
    </recommendedName>
</protein>
<organism evidence="3 4">
    <name type="scientific">Gemmata massiliana</name>
    <dbReference type="NCBI Taxonomy" id="1210884"/>
    <lineage>
        <taxon>Bacteria</taxon>
        <taxon>Pseudomonadati</taxon>
        <taxon>Planctomycetota</taxon>
        <taxon>Planctomycetia</taxon>
        <taxon>Gemmatales</taxon>
        <taxon>Gemmataceae</taxon>
        <taxon>Gemmata</taxon>
    </lineage>
</organism>
<sequence>MRITRFLLPGFVVALSVGPALAQPQSRGGAWSDHPGLVPSVRPAGAEEPAFTGSSMPPGRPPAAVTNLEQMGGMPGSGGGDPMGTLTGQPAPGSLPPGSYPSPYYTDGPGCCSPLERAGRIGYEGYSYAGLNFTIGNGLPDLLKTTGWTVGGGVRTLFFDPTHTAAWTVDLGGSYTYNRGQGENEPTFLFLRSQPVQNQQNQGFQVQPDRFVLTAVRGISRSSFNYAFGRDVWLRGDGSTAGQNGTNWRVGAWVGGRYGTAHVDMVPLDETNGYSRRQNVYQGVFIGAHTTFDIPMGSWIWTNGIRFEYGYDWTNLVPPVQGNLHNLNLQFTTGFRF</sequence>
<feature type="region of interest" description="Disordered" evidence="1">
    <location>
        <begin position="22"/>
        <end position="102"/>
    </location>
</feature>
<dbReference type="EMBL" id="LR593886">
    <property type="protein sequence ID" value="VTR96092.1"/>
    <property type="molecule type" value="Genomic_DNA"/>
</dbReference>
<evidence type="ECO:0000256" key="1">
    <source>
        <dbReference type="SAM" id="MobiDB-lite"/>
    </source>
</evidence>
<name>A0A6P2D9B3_9BACT</name>
<keyword evidence="2" id="KW-0732">Signal</keyword>
<feature type="chain" id="PRO_5026951447" description="Outer membrane protein beta-barrel domain-containing protein" evidence="2">
    <location>
        <begin position="23"/>
        <end position="337"/>
    </location>
</feature>